<dbReference type="WBParaSite" id="Hba_01670">
    <property type="protein sequence ID" value="Hba_01670"/>
    <property type="gene ID" value="Hba_01670"/>
</dbReference>
<reference evidence="2" key="1">
    <citation type="submission" date="2016-11" db="UniProtKB">
        <authorList>
            <consortium name="WormBaseParasite"/>
        </authorList>
    </citation>
    <scope>IDENTIFICATION</scope>
</reference>
<dbReference type="AlphaFoldDB" id="A0A1I7WAI0"/>
<dbReference type="Pfam" id="PF10294">
    <property type="entry name" value="Methyltransf_16"/>
    <property type="match status" value="1"/>
</dbReference>
<dbReference type="PANTHER" id="PTHR14614">
    <property type="entry name" value="HEPATOCELLULAR CARCINOMA-ASSOCIATED ANTIGEN"/>
    <property type="match status" value="1"/>
</dbReference>
<name>A0A1I7WAI0_HETBA</name>
<dbReference type="Gene3D" id="3.40.50.150">
    <property type="entry name" value="Vaccinia Virus protein VP39"/>
    <property type="match status" value="1"/>
</dbReference>
<dbReference type="PANTHER" id="PTHR14614:SF130">
    <property type="entry name" value="PROTEIN-LYSINE N-METHYLTRANSFERASE EEF2KMT"/>
    <property type="match status" value="1"/>
</dbReference>
<keyword evidence="1" id="KW-1185">Reference proteome</keyword>
<dbReference type="Proteomes" id="UP000095283">
    <property type="component" value="Unplaced"/>
</dbReference>
<dbReference type="GO" id="GO:0032991">
    <property type="term" value="C:protein-containing complex"/>
    <property type="evidence" value="ECO:0007669"/>
    <property type="project" value="TreeGrafter"/>
</dbReference>
<organism evidence="1 2">
    <name type="scientific">Heterorhabditis bacteriophora</name>
    <name type="common">Entomopathogenic nematode worm</name>
    <dbReference type="NCBI Taxonomy" id="37862"/>
    <lineage>
        <taxon>Eukaryota</taxon>
        <taxon>Metazoa</taxon>
        <taxon>Ecdysozoa</taxon>
        <taxon>Nematoda</taxon>
        <taxon>Chromadorea</taxon>
        <taxon>Rhabditida</taxon>
        <taxon>Rhabditina</taxon>
        <taxon>Rhabditomorpha</taxon>
        <taxon>Strongyloidea</taxon>
        <taxon>Heterorhabditidae</taxon>
        <taxon>Heterorhabditis</taxon>
    </lineage>
</organism>
<protein>
    <submittedName>
        <fullName evidence="2">FAM86 domain-containing protein</fullName>
    </submittedName>
</protein>
<proteinExistence type="predicted"/>
<dbReference type="InterPro" id="IPR029063">
    <property type="entry name" value="SAM-dependent_MTases_sf"/>
</dbReference>
<evidence type="ECO:0000313" key="1">
    <source>
        <dbReference type="Proteomes" id="UP000095283"/>
    </source>
</evidence>
<sequence length="464" mass="53184">MVRLVHCTSGPAGLCGSFELKKSCYFIVVTHFAFIYVSNRNPRTYSNSTFVQRNTYVRNWQAKEIENTSFERREIVAEAREKFHANKGVGIFYLEVTNPESISNLIQQAEKRLVEMSTLQASSITNVIENEKCRRTTFDFTSCDPLFISFVRHYFSGTKVPPDIVSFVVKKCLESKQFYYFFVHSVLCNVLFDTYPTKKSYRRNLLKIIIAQLEENNVDIYDKLYTTLTDCMLESMNTSYRIYLNPKGSSILSLICESNKQLLYGTTGLSVWQASCDLSDVLTRFVDLSEKHVLELGAGCGLTGMLFLFILSGFRIVYWACISVARTYPSSTVTLTDFDPKVLEQLKRNVDENMGEVGLQTFYTYINENMLDLYLYLKCCSRVHVKHFDWSDMDAFAMKPPPDVVIGAVFKNKLGVSGLSVTDEVYYQRDVFTFRDGSKYRSSTFFPHSSTLDAPTVIYKIAVD</sequence>
<dbReference type="InterPro" id="IPR019410">
    <property type="entry name" value="Methyltransf_16"/>
</dbReference>
<accession>A0A1I7WAI0</accession>
<dbReference type="SUPFAM" id="SSF53335">
    <property type="entry name" value="S-adenosyl-L-methionine-dependent methyltransferases"/>
    <property type="match status" value="1"/>
</dbReference>
<evidence type="ECO:0000313" key="2">
    <source>
        <dbReference type="WBParaSite" id="Hba_01670"/>
    </source>
</evidence>